<protein>
    <submittedName>
        <fullName evidence="2">NIPSNAP family protein</fullName>
    </submittedName>
</protein>
<keyword evidence="3" id="KW-1185">Reference proteome</keyword>
<dbReference type="Gene3D" id="3.30.70.100">
    <property type="match status" value="1"/>
</dbReference>
<comment type="caution">
    <text evidence="2">The sequence shown here is derived from an EMBL/GenBank/DDBJ whole genome shotgun (WGS) entry which is preliminary data.</text>
</comment>
<evidence type="ECO:0000313" key="3">
    <source>
        <dbReference type="Proteomes" id="UP001464891"/>
    </source>
</evidence>
<gene>
    <name evidence="2" type="ORF">NC998_26665</name>
</gene>
<dbReference type="Proteomes" id="UP001464891">
    <property type="component" value="Unassembled WGS sequence"/>
</dbReference>
<sequence>MIYELRIYHSMPGRLPALLSRFQNHTLQIWEKHGIRQAGFWTTLIGESESNQLTYLLAWDSVAEREERWNAFLADPEWIATKAESEKNGPLVQNIRNELLAPTTFSSVK</sequence>
<feature type="domain" description="NIPSNAP" evidence="1">
    <location>
        <begin position="3"/>
        <end position="106"/>
    </location>
</feature>
<dbReference type="InterPro" id="IPR011008">
    <property type="entry name" value="Dimeric_a/b-barrel"/>
</dbReference>
<name>A0ABV0JFW2_9CYAN</name>
<evidence type="ECO:0000259" key="1">
    <source>
        <dbReference type="Pfam" id="PF07978"/>
    </source>
</evidence>
<dbReference type="SUPFAM" id="SSF54909">
    <property type="entry name" value="Dimeric alpha+beta barrel"/>
    <property type="match status" value="1"/>
</dbReference>
<organism evidence="2 3">
    <name type="scientific">Trichocoleus desertorum GB2-A4</name>
    <dbReference type="NCBI Taxonomy" id="2933944"/>
    <lineage>
        <taxon>Bacteria</taxon>
        <taxon>Bacillati</taxon>
        <taxon>Cyanobacteriota</taxon>
        <taxon>Cyanophyceae</taxon>
        <taxon>Leptolyngbyales</taxon>
        <taxon>Trichocoleusaceae</taxon>
        <taxon>Trichocoleus</taxon>
    </lineage>
</organism>
<dbReference type="EMBL" id="JAMPKM010000039">
    <property type="protein sequence ID" value="MEP0820677.1"/>
    <property type="molecule type" value="Genomic_DNA"/>
</dbReference>
<evidence type="ECO:0000313" key="2">
    <source>
        <dbReference type="EMBL" id="MEP0820677.1"/>
    </source>
</evidence>
<accession>A0ABV0JFW2</accession>
<reference evidence="2 3" key="1">
    <citation type="submission" date="2022-04" db="EMBL/GenBank/DDBJ databases">
        <title>Positive selection, recombination, and allopatry shape intraspecific diversity of widespread and dominant cyanobacteria.</title>
        <authorList>
            <person name="Wei J."/>
            <person name="Shu W."/>
            <person name="Hu C."/>
        </authorList>
    </citation>
    <scope>NUCLEOTIDE SEQUENCE [LARGE SCALE GENOMIC DNA]</scope>
    <source>
        <strain evidence="2 3">GB2-A4</strain>
    </source>
</reference>
<dbReference type="Pfam" id="PF07978">
    <property type="entry name" value="NIPSNAP"/>
    <property type="match status" value="1"/>
</dbReference>
<dbReference type="RefSeq" id="WP_190442734.1">
    <property type="nucleotide sequence ID" value="NZ_JAMPKM010000039.1"/>
</dbReference>
<dbReference type="InterPro" id="IPR012577">
    <property type="entry name" value="NIPSNAP"/>
</dbReference>
<proteinExistence type="predicted"/>